<proteinExistence type="predicted"/>
<dbReference type="SMART" id="SM00066">
    <property type="entry name" value="GAL4"/>
    <property type="match status" value="1"/>
</dbReference>
<dbReference type="AlphaFoldDB" id="A0A9W6YWP8"/>
<dbReference type="Pfam" id="PF00172">
    <property type="entry name" value="Zn_clus"/>
    <property type="match status" value="1"/>
</dbReference>
<dbReference type="GO" id="GO:0000981">
    <property type="term" value="F:DNA-binding transcription factor activity, RNA polymerase II-specific"/>
    <property type="evidence" value="ECO:0007669"/>
    <property type="project" value="InterPro"/>
</dbReference>
<feature type="compositionally biased region" description="Polar residues" evidence="3">
    <location>
        <begin position="98"/>
        <end position="110"/>
    </location>
</feature>
<dbReference type="CDD" id="cd00067">
    <property type="entry name" value="GAL4"/>
    <property type="match status" value="1"/>
</dbReference>
<sequence>MDNFSGNSRSTKVKKPRKIRQSFVCSNCKRKKIKCDRQLPCHNCVNSNLTDSCHYSILPTNGPDEPSVNHNPTHTRKAQYLQRQQQLQQPHQPYQQHVSATEQSFSTGQDSPPDAILKSELDVLKQKIFGLENALKTNLSRSGSTNEALTNEPGPRNIGYEVGDFEIVHAFSES</sequence>
<organism evidence="5 6">
    <name type="scientific">Ambrosiozyma monospora</name>
    <name type="common">Yeast</name>
    <name type="synonym">Endomycopsis monosporus</name>
    <dbReference type="NCBI Taxonomy" id="43982"/>
    <lineage>
        <taxon>Eukaryota</taxon>
        <taxon>Fungi</taxon>
        <taxon>Dikarya</taxon>
        <taxon>Ascomycota</taxon>
        <taxon>Saccharomycotina</taxon>
        <taxon>Pichiomycetes</taxon>
        <taxon>Pichiales</taxon>
        <taxon>Pichiaceae</taxon>
        <taxon>Ambrosiozyma</taxon>
    </lineage>
</organism>
<comment type="caution">
    <text evidence="5">The sequence shown here is derived from an EMBL/GenBank/DDBJ whole genome shotgun (WGS) entry which is preliminary data.</text>
</comment>
<comment type="subcellular location">
    <subcellularLocation>
        <location evidence="1">Nucleus</location>
    </subcellularLocation>
</comment>
<evidence type="ECO:0000313" key="6">
    <source>
        <dbReference type="Proteomes" id="UP001165063"/>
    </source>
</evidence>
<evidence type="ECO:0000259" key="4">
    <source>
        <dbReference type="PROSITE" id="PS50048"/>
    </source>
</evidence>
<dbReference type="OrthoDB" id="1747771at2759"/>
<reference evidence="5" key="1">
    <citation type="submission" date="2023-04" db="EMBL/GenBank/DDBJ databases">
        <title>Ambrosiozyma monospora NBRC 1965.</title>
        <authorList>
            <person name="Ichikawa N."/>
            <person name="Sato H."/>
            <person name="Tonouchi N."/>
        </authorList>
    </citation>
    <scope>NUCLEOTIDE SEQUENCE</scope>
    <source>
        <strain evidence="5">NBRC 1965</strain>
    </source>
</reference>
<feature type="compositionally biased region" description="Low complexity" evidence="3">
    <location>
        <begin position="79"/>
        <end position="97"/>
    </location>
</feature>
<dbReference type="InterPro" id="IPR050613">
    <property type="entry name" value="Sec_Metabolite_Reg"/>
</dbReference>
<evidence type="ECO:0000256" key="3">
    <source>
        <dbReference type="SAM" id="MobiDB-lite"/>
    </source>
</evidence>
<feature type="domain" description="Zn(2)-C6 fungal-type" evidence="4">
    <location>
        <begin position="24"/>
        <end position="55"/>
    </location>
</feature>
<dbReference type="SUPFAM" id="SSF57701">
    <property type="entry name" value="Zn2/Cys6 DNA-binding domain"/>
    <property type="match status" value="1"/>
</dbReference>
<dbReference type="InterPro" id="IPR001138">
    <property type="entry name" value="Zn2Cys6_DnaBD"/>
</dbReference>
<dbReference type="PROSITE" id="PS00463">
    <property type="entry name" value="ZN2_CY6_FUNGAL_1"/>
    <property type="match status" value="1"/>
</dbReference>
<name>A0A9W6YWP8_AMBMO</name>
<evidence type="ECO:0000256" key="2">
    <source>
        <dbReference type="ARBA" id="ARBA00023242"/>
    </source>
</evidence>
<evidence type="ECO:0000256" key="1">
    <source>
        <dbReference type="ARBA" id="ARBA00004123"/>
    </source>
</evidence>
<dbReference type="Proteomes" id="UP001165063">
    <property type="component" value="Unassembled WGS sequence"/>
</dbReference>
<gene>
    <name evidence="5" type="ORF">Amon01_000325100</name>
</gene>
<accession>A0A9W6YWP8</accession>
<protein>
    <submittedName>
        <fullName evidence="5">Unnamed protein product</fullName>
    </submittedName>
</protein>
<keyword evidence="2" id="KW-0539">Nucleus</keyword>
<dbReference type="PROSITE" id="PS50048">
    <property type="entry name" value="ZN2_CY6_FUNGAL_2"/>
    <property type="match status" value="1"/>
</dbReference>
<dbReference type="PANTHER" id="PTHR31001">
    <property type="entry name" value="UNCHARACTERIZED TRANSCRIPTIONAL REGULATORY PROTEIN"/>
    <property type="match status" value="1"/>
</dbReference>
<dbReference type="GO" id="GO:0008270">
    <property type="term" value="F:zinc ion binding"/>
    <property type="evidence" value="ECO:0007669"/>
    <property type="project" value="InterPro"/>
</dbReference>
<feature type="region of interest" description="Disordered" evidence="3">
    <location>
        <begin position="61"/>
        <end position="114"/>
    </location>
</feature>
<dbReference type="GO" id="GO:0005634">
    <property type="term" value="C:nucleus"/>
    <property type="evidence" value="ECO:0007669"/>
    <property type="project" value="UniProtKB-SubCell"/>
</dbReference>
<dbReference type="PANTHER" id="PTHR31001:SF87">
    <property type="entry name" value="COL-21"/>
    <property type="match status" value="1"/>
</dbReference>
<evidence type="ECO:0000313" key="5">
    <source>
        <dbReference type="EMBL" id="GMG26302.1"/>
    </source>
</evidence>
<dbReference type="Gene3D" id="4.10.240.10">
    <property type="entry name" value="Zn(2)-C6 fungal-type DNA-binding domain"/>
    <property type="match status" value="1"/>
</dbReference>
<keyword evidence="6" id="KW-1185">Reference proteome</keyword>
<dbReference type="InterPro" id="IPR036864">
    <property type="entry name" value="Zn2-C6_fun-type_DNA-bd_sf"/>
</dbReference>
<dbReference type="EMBL" id="BSXU01001335">
    <property type="protein sequence ID" value="GMG26302.1"/>
    <property type="molecule type" value="Genomic_DNA"/>
</dbReference>